<protein>
    <submittedName>
        <fullName evidence="1">Uncharacterized protein</fullName>
    </submittedName>
</protein>
<name>A0A0C9T3X5_PAXIN</name>
<evidence type="ECO:0000313" key="1">
    <source>
        <dbReference type="EMBL" id="KIJ10345.1"/>
    </source>
</evidence>
<organism evidence="1 2">
    <name type="scientific">Paxillus involutus ATCC 200175</name>
    <dbReference type="NCBI Taxonomy" id="664439"/>
    <lineage>
        <taxon>Eukaryota</taxon>
        <taxon>Fungi</taxon>
        <taxon>Dikarya</taxon>
        <taxon>Basidiomycota</taxon>
        <taxon>Agaricomycotina</taxon>
        <taxon>Agaricomycetes</taxon>
        <taxon>Agaricomycetidae</taxon>
        <taxon>Boletales</taxon>
        <taxon>Paxilineae</taxon>
        <taxon>Paxillaceae</taxon>
        <taxon>Paxillus</taxon>
    </lineage>
</organism>
<dbReference type="EMBL" id="KN819408">
    <property type="protein sequence ID" value="KIJ10345.1"/>
    <property type="molecule type" value="Genomic_DNA"/>
</dbReference>
<proteinExistence type="predicted"/>
<dbReference type="HOGENOM" id="CLU_2427681_0_0_1"/>
<evidence type="ECO:0000313" key="2">
    <source>
        <dbReference type="Proteomes" id="UP000053647"/>
    </source>
</evidence>
<dbReference type="Proteomes" id="UP000053647">
    <property type="component" value="Unassembled WGS sequence"/>
</dbReference>
<keyword evidence="2" id="KW-1185">Reference proteome</keyword>
<reference evidence="2" key="2">
    <citation type="submission" date="2015-01" db="EMBL/GenBank/DDBJ databases">
        <title>Evolutionary Origins and Diversification of the Mycorrhizal Mutualists.</title>
        <authorList>
            <consortium name="DOE Joint Genome Institute"/>
            <consortium name="Mycorrhizal Genomics Consortium"/>
            <person name="Kohler A."/>
            <person name="Kuo A."/>
            <person name="Nagy L.G."/>
            <person name="Floudas D."/>
            <person name="Copeland A."/>
            <person name="Barry K.W."/>
            <person name="Cichocki N."/>
            <person name="Veneault-Fourrey C."/>
            <person name="LaButti K."/>
            <person name="Lindquist E.A."/>
            <person name="Lipzen A."/>
            <person name="Lundell T."/>
            <person name="Morin E."/>
            <person name="Murat C."/>
            <person name="Riley R."/>
            <person name="Ohm R."/>
            <person name="Sun H."/>
            <person name="Tunlid A."/>
            <person name="Henrissat B."/>
            <person name="Grigoriev I.V."/>
            <person name="Hibbett D.S."/>
            <person name="Martin F."/>
        </authorList>
    </citation>
    <scope>NUCLEOTIDE SEQUENCE [LARGE SCALE GENOMIC DNA]</scope>
    <source>
        <strain evidence="2">ATCC 200175</strain>
    </source>
</reference>
<gene>
    <name evidence="1" type="ORF">PAXINDRAFT_16635</name>
</gene>
<accession>A0A0C9T3X5</accession>
<dbReference type="AlphaFoldDB" id="A0A0C9T3X5"/>
<reference evidence="1 2" key="1">
    <citation type="submission" date="2014-06" db="EMBL/GenBank/DDBJ databases">
        <authorList>
            <consortium name="DOE Joint Genome Institute"/>
            <person name="Kuo A."/>
            <person name="Kohler A."/>
            <person name="Nagy L.G."/>
            <person name="Floudas D."/>
            <person name="Copeland A."/>
            <person name="Barry K.W."/>
            <person name="Cichocki N."/>
            <person name="Veneault-Fourrey C."/>
            <person name="LaButti K."/>
            <person name="Lindquist E.A."/>
            <person name="Lipzen A."/>
            <person name="Lundell T."/>
            <person name="Morin E."/>
            <person name="Murat C."/>
            <person name="Sun H."/>
            <person name="Tunlid A."/>
            <person name="Henrissat B."/>
            <person name="Grigoriev I.V."/>
            <person name="Hibbett D.S."/>
            <person name="Martin F."/>
            <person name="Nordberg H.P."/>
            <person name="Cantor M.N."/>
            <person name="Hua S.X."/>
        </authorList>
    </citation>
    <scope>NUCLEOTIDE SEQUENCE [LARGE SCALE GENOMIC DNA]</scope>
    <source>
        <strain evidence="1 2">ATCC 200175</strain>
    </source>
</reference>
<sequence length="91" mass="10124">MAPDAVSLRLSFWESDSLLEAFETRTFNPIPTGNAFHILAPKQAALGGLVFRQTVTRVHTSNPFKLEMNELHLRCPMMTLNNGDIGGIVLR</sequence>